<dbReference type="InterPro" id="IPR036890">
    <property type="entry name" value="HATPase_C_sf"/>
</dbReference>
<keyword evidence="1" id="KW-0812">Transmembrane</keyword>
<gene>
    <name evidence="3" type="ORF">BN587_00933</name>
</gene>
<feature type="transmembrane region" description="Helical" evidence="1">
    <location>
        <begin position="6"/>
        <end position="27"/>
    </location>
</feature>
<dbReference type="EMBL" id="CBGL010000122">
    <property type="protein sequence ID" value="CDD12291.1"/>
    <property type="molecule type" value="Genomic_DNA"/>
</dbReference>
<dbReference type="PANTHER" id="PTHR40448">
    <property type="entry name" value="TWO-COMPONENT SENSOR HISTIDINE KINASE"/>
    <property type="match status" value="1"/>
</dbReference>
<name>R6X7H8_9FIRM</name>
<accession>R6X7H8</accession>
<evidence type="ECO:0000259" key="2">
    <source>
        <dbReference type="Pfam" id="PF14501"/>
    </source>
</evidence>
<dbReference type="SUPFAM" id="SSF55874">
    <property type="entry name" value="ATPase domain of HSP90 chaperone/DNA topoisomerase II/histidine kinase"/>
    <property type="match status" value="1"/>
</dbReference>
<feature type="transmembrane region" description="Helical" evidence="1">
    <location>
        <begin position="160"/>
        <end position="178"/>
    </location>
</feature>
<feature type="transmembrane region" description="Helical" evidence="1">
    <location>
        <begin position="39"/>
        <end position="57"/>
    </location>
</feature>
<comment type="caution">
    <text evidence="3">The sequence shown here is derived from an EMBL/GenBank/DDBJ whole genome shotgun (WGS) entry which is preliminary data.</text>
</comment>
<proteinExistence type="predicted"/>
<dbReference type="AlphaFoldDB" id="R6X7H8"/>
<dbReference type="CDD" id="cd16935">
    <property type="entry name" value="HATPase_AgrC-ComD-like"/>
    <property type="match status" value="1"/>
</dbReference>
<evidence type="ECO:0000313" key="4">
    <source>
        <dbReference type="Proteomes" id="UP000014937"/>
    </source>
</evidence>
<feature type="transmembrane region" description="Helical" evidence="1">
    <location>
        <begin position="63"/>
        <end position="81"/>
    </location>
</feature>
<evidence type="ECO:0000313" key="3">
    <source>
        <dbReference type="EMBL" id="CDD12291.1"/>
    </source>
</evidence>
<keyword evidence="1" id="KW-0472">Membrane</keyword>
<sequence length="438" mass="51472">MQIQDLIILIYIILRVAPSSYLCYYPFLEDLRLSKKTAICGFFAIILIEWGIFIFTGRNFDKLPSLYGVYLLYIFYYFAIVKGNKSKQLFCILLSGNFEIVLQTLAMLAERFSPTPGYYYATATFVLLLEQSAYFSWFYFTVKKFKQLFRNTKYNKIINYSNYILAFNFVALVIIRNFSEPRTWNLFFARFLCIMPLFFFVCMMMELLKEKIDNKMMSVKLSSLEELRRNEKPYYDFVIETWQKSRRLRHDQKHLAVMLNQLYEEKQFDKLGQHLRAILKYTETLQTVKLYGNEPIDGLIGYWQMQAQEKGIPFAVDISFSKIKINDIDLAIILGNALENAFTAVTKDDVAQRSNCYINVKIRERASTLLIEVVNSFSGNIVRYNDQFYSAKRDYKEPGTGLENIRMICEKYAGSNNISFDNQSFKLQLMLANTHLES</sequence>
<dbReference type="Pfam" id="PF14501">
    <property type="entry name" value="HATPase_c_5"/>
    <property type="match status" value="1"/>
</dbReference>
<feature type="transmembrane region" description="Helical" evidence="1">
    <location>
        <begin position="184"/>
        <end position="208"/>
    </location>
</feature>
<dbReference type="HOGENOM" id="CLU_583805_0_0_9"/>
<reference evidence="3" key="1">
    <citation type="submission" date="2012-11" db="EMBL/GenBank/DDBJ databases">
        <title>Dependencies among metagenomic species, viruses, plasmids and units of genetic variation.</title>
        <authorList>
            <person name="Nielsen H.B."/>
            <person name="Almeida M."/>
            <person name="Juncker A.S."/>
            <person name="Rasmussen S."/>
            <person name="Li J."/>
            <person name="Sunagawa S."/>
            <person name="Plichta D."/>
            <person name="Gautier L."/>
            <person name="Le Chatelier E."/>
            <person name="Peletier E."/>
            <person name="Bonde I."/>
            <person name="Nielsen T."/>
            <person name="Manichanh C."/>
            <person name="Arumugam M."/>
            <person name="Batto J."/>
            <person name="Santos M.B.Q.D."/>
            <person name="Blom N."/>
            <person name="Borruel N."/>
            <person name="Burgdorf K.S."/>
            <person name="Boumezbeur F."/>
            <person name="Casellas F."/>
            <person name="Dore J."/>
            <person name="Guarner F."/>
            <person name="Hansen T."/>
            <person name="Hildebrand F."/>
            <person name="Kaas R.S."/>
            <person name="Kennedy S."/>
            <person name="Kristiansen K."/>
            <person name="Kultima J.R."/>
            <person name="Leonard P."/>
            <person name="Levenez F."/>
            <person name="Lund O."/>
            <person name="Moumen B."/>
            <person name="Le Paslier D."/>
            <person name="Pons N."/>
            <person name="Pedersen O."/>
            <person name="Prifti E."/>
            <person name="Qin J."/>
            <person name="Raes J."/>
            <person name="Tap J."/>
            <person name="Tims S."/>
            <person name="Ussery D.W."/>
            <person name="Yamada T."/>
            <person name="MetaHit consortium"/>
            <person name="Renault P."/>
            <person name="Sicheritz-Ponten T."/>
            <person name="Bork P."/>
            <person name="Wang J."/>
            <person name="Brunak S."/>
            <person name="Ehrlich S.D."/>
        </authorList>
    </citation>
    <scope>NUCLEOTIDE SEQUENCE [LARGE SCALE GENOMIC DNA]</scope>
</reference>
<protein>
    <submittedName>
        <fullName evidence="3">Membrane protein putative</fullName>
    </submittedName>
</protein>
<dbReference type="PANTHER" id="PTHR40448:SF1">
    <property type="entry name" value="TWO-COMPONENT SENSOR HISTIDINE KINASE"/>
    <property type="match status" value="1"/>
</dbReference>
<dbReference type="GO" id="GO:0042802">
    <property type="term" value="F:identical protein binding"/>
    <property type="evidence" value="ECO:0007669"/>
    <property type="project" value="TreeGrafter"/>
</dbReference>
<dbReference type="InterPro" id="IPR032834">
    <property type="entry name" value="NatK-like_C"/>
</dbReference>
<organism evidence="3 4">
    <name type="scientific">Phascolarctobacterium succinatutens CAG:287</name>
    <dbReference type="NCBI Taxonomy" id="1263101"/>
    <lineage>
        <taxon>Bacteria</taxon>
        <taxon>Bacillati</taxon>
        <taxon>Bacillota</taxon>
        <taxon>Negativicutes</taxon>
        <taxon>Acidaminococcales</taxon>
        <taxon>Acidaminococcaceae</taxon>
        <taxon>Phascolarctobacterium</taxon>
    </lineage>
</organism>
<dbReference type="Gene3D" id="3.30.565.10">
    <property type="entry name" value="Histidine kinase-like ATPase, C-terminal domain"/>
    <property type="match status" value="1"/>
</dbReference>
<feature type="domain" description="Sensor histidine kinase NatK-like C-terminal" evidence="2">
    <location>
        <begin position="327"/>
        <end position="431"/>
    </location>
</feature>
<evidence type="ECO:0000256" key="1">
    <source>
        <dbReference type="SAM" id="Phobius"/>
    </source>
</evidence>
<dbReference type="Proteomes" id="UP000014937">
    <property type="component" value="Unassembled WGS sequence"/>
</dbReference>
<keyword evidence="1" id="KW-1133">Transmembrane helix</keyword>
<feature type="transmembrane region" description="Helical" evidence="1">
    <location>
        <begin position="118"/>
        <end position="140"/>
    </location>
</feature>
<dbReference type="RefSeq" id="WP_021720006.1">
    <property type="nucleotide sequence ID" value="NZ_FR892788.1"/>
</dbReference>